<dbReference type="Pfam" id="PF01529">
    <property type="entry name" value="DHHC"/>
    <property type="match status" value="1"/>
</dbReference>
<comment type="caution">
    <text evidence="10">The sequence shown here is derived from an EMBL/GenBank/DDBJ whole genome shotgun (WGS) entry which is preliminary data.</text>
</comment>
<feature type="domain" description="Palmitoyltransferase DHHC" evidence="9">
    <location>
        <begin position="78"/>
        <end position="150"/>
    </location>
</feature>
<dbReference type="Proteomes" id="UP001166674">
    <property type="component" value="Unassembled WGS sequence"/>
</dbReference>
<feature type="transmembrane region" description="Helical" evidence="7">
    <location>
        <begin position="28"/>
        <end position="50"/>
    </location>
</feature>
<keyword evidence="5 7" id="KW-0472">Membrane</keyword>
<dbReference type="AlphaFoldDB" id="A0AA41T9V1"/>
<dbReference type="EC" id="2.3.1.225" evidence="7"/>
<feature type="transmembrane region" description="Helical" evidence="7">
    <location>
        <begin position="126"/>
        <end position="149"/>
    </location>
</feature>
<reference evidence="10" key="1">
    <citation type="submission" date="2020-03" db="EMBL/GenBank/DDBJ databases">
        <title>Studies in the Genomics of Life Span.</title>
        <authorList>
            <person name="Glass D."/>
        </authorList>
    </citation>
    <scope>NUCLEOTIDE SEQUENCE</scope>
    <source>
        <strain evidence="10">SUZIE</strain>
        <tissue evidence="10">Muscle</tissue>
    </source>
</reference>
<keyword evidence="3 7" id="KW-0812">Transmembrane</keyword>
<evidence type="ECO:0000256" key="5">
    <source>
        <dbReference type="ARBA" id="ARBA00023136"/>
    </source>
</evidence>
<evidence type="ECO:0000313" key="11">
    <source>
        <dbReference type="Proteomes" id="UP001166674"/>
    </source>
</evidence>
<evidence type="ECO:0000256" key="2">
    <source>
        <dbReference type="ARBA" id="ARBA00022679"/>
    </source>
</evidence>
<dbReference type="GO" id="GO:0006612">
    <property type="term" value="P:protein targeting to membrane"/>
    <property type="evidence" value="ECO:0007669"/>
    <property type="project" value="TreeGrafter"/>
</dbReference>
<comment type="similarity">
    <text evidence="7">Belongs to the DHHC palmitoyltransferase family.</text>
</comment>
<dbReference type="PANTHER" id="PTHR22883">
    <property type="entry name" value="ZINC FINGER DHHC DOMAIN CONTAINING PROTEIN"/>
    <property type="match status" value="1"/>
</dbReference>
<dbReference type="GO" id="GO:0005794">
    <property type="term" value="C:Golgi apparatus"/>
    <property type="evidence" value="ECO:0007669"/>
    <property type="project" value="TreeGrafter"/>
</dbReference>
<name>A0AA41T9V1_SCICA</name>
<accession>A0AA41T9V1</accession>
<feature type="compositionally biased region" description="Basic and acidic residues" evidence="8">
    <location>
        <begin position="183"/>
        <end position="195"/>
    </location>
</feature>
<keyword evidence="6 7" id="KW-0012">Acyltransferase</keyword>
<evidence type="ECO:0000256" key="8">
    <source>
        <dbReference type="SAM" id="MobiDB-lite"/>
    </source>
</evidence>
<dbReference type="GO" id="GO:0005783">
    <property type="term" value="C:endoplasmic reticulum"/>
    <property type="evidence" value="ECO:0007669"/>
    <property type="project" value="TreeGrafter"/>
</dbReference>
<protein>
    <recommendedName>
        <fullName evidence="7">Palmitoyltransferase</fullName>
        <ecNumber evidence="7">2.3.1.225</ecNumber>
    </recommendedName>
</protein>
<organism evidence="10 11">
    <name type="scientific">Sciurus carolinensis</name>
    <name type="common">Eastern gray squirrel</name>
    <dbReference type="NCBI Taxonomy" id="30640"/>
    <lineage>
        <taxon>Eukaryota</taxon>
        <taxon>Metazoa</taxon>
        <taxon>Chordata</taxon>
        <taxon>Craniata</taxon>
        <taxon>Vertebrata</taxon>
        <taxon>Euteleostomi</taxon>
        <taxon>Mammalia</taxon>
        <taxon>Eutheria</taxon>
        <taxon>Euarchontoglires</taxon>
        <taxon>Glires</taxon>
        <taxon>Rodentia</taxon>
        <taxon>Sciuromorpha</taxon>
        <taxon>Sciuridae</taxon>
        <taxon>Sciurinae</taxon>
        <taxon>Sciurini</taxon>
        <taxon>Sciurus</taxon>
    </lineage>
</organism>
<feature type="region of interest" description="Disordered" evidence="8">
    <location>
        <begin position="169"/>
        <end position="196"/>
    </location>
</feature>
<evidence type="ECO:0000313" key="10">
    <source>
        <dbReference type="EMBL" id="MBZ3890416.1"/>
    </source>
</evidence>
<dbReference type="PANTHER" id="PTHR22883:SF326">
    <property type="entry name" value="PALMITOYLTRANSFERASE ZDHHC19"/>
    <property type="match status" value="1"/>
</dbReference>
<dbReference type="InterPro" id="IPR001594">
    <property type="entry name" value="Palmitoyltrfase_DHHC"/>
</dbReference>
<evidence type="ECO:0000256" key="4">
    <source>
        <dbReference type="ARBA" id="ARBA00022989"/>
    </source>
</evidence>
<keyword evidence="2 7" id="KW-0808">Transferase</keyword>
<keyword evidence="4 7" id="KW-1133">Transmembrane helix</keyword>
<dbReference type="EMBL" id="JAATJV010439511">
    <property type="protein sequence ID" value="MBZ3890416.1"/>
    <property type="molecule type" value="Genomic_DNA"/>
</dbReference>
<evidence type="ECO:0000256" key="1">
    <source>
        <dbReference type="ARBA" id="ARBA00004141"/>
    </source>
</evidence>
<comment type="subcellular location">
    <subcellularLocation>
        <location evidence="1">Membrane</location>
        <topology evidence="1">Multi-pass membrane protein</topology>
    </subcellularLocation>
</comment>
<evidence type="ECO:0000256" key="7">
    <source>
        <dbReference type="RuleBase" id="RU079119"/>
    </source>
</evidence>
<comment type="domain">
    <text evidence="7">The DHHC domain is required for palmitoyltransferase activity.</text>
</comment>
<evidence type="ECO:0000256" key="6">
    <source>
        <dbReference type="ARBA" id="ARBA00023315"/>
    </source>
</evidence>
<dbReference type="InterPro" id="IPR039859">
    <property type="entry name" value="PFA4/ZDH16/20/ERF2-like"/>
</dbReference>
<dbReference type="GO" id="GO:0019706">
    <property type="term" value="F:protein-cysteine S-palmitoyltransferase activity"/>
    <property type="evidence" value="ECO:0007669"/>
    <property type="project" value="UniProtKB-EC"/>
</dbReference>
<comment type="catalytic activity">
    <reaction evidence="7">
        <text>L-cysteinyl-[protein] + hexadecanoyl-CoA = S-hexadecanoyl-L-cysteinyl-[protein] + CoA</text>
        <dbReference type="Rhea" id="RHEA:36683"/>
        <dbReference type="Rhea" id="RHEA-COMP:10131"/>
        <dbReference type="Rhea" id="RHEA-COMP:11032"/>
        <dbReference type="ChEBI" id="CHEBI:29950"/>
        <dbReference type="ChEBI" id="CHEBI:57287"/>
        <dbReference type="ChEBI" id="CHEBI:57379"/>
        <dbReference type="ChEBI" id="CHEBI:74151"/>
        <dbReference type="EC" id="2.3.1.225"/>
    </reaction>
</comment>
<evidence type="ECO:0000256" key="3">
    <source>
        <dbReference type="ARBA" id="ARBA00022692"/>
    </source>
</evidence>
<evidence type="ECO:0000259" key="9">
    <source>
        <dbReference type="Pfam" id="PF01529"/>
    </source>
</evidence>
<keyword evidence="11" id="KW-1185">Reference proteome</keyword>
<dbReference type="GO" id="GO:0016020">
    <property type="term" value="C:membrane"/>
    <property type="evidence" value="ECO:0007669"/>
    <property type="project" value="UniProtKB-SubCell"/>
</dbReference>
<gene>
    <name evidence="10" type="ORF">SUZIE_207850</name>
</gene>
<dbReference type="PROSITE" id="PS50216">
    <property type="entry name" value="DHHC"/>
    <property type="match status" value="1"/>
</dbReference>
<sequence length="253" mass="28087">MGNSGFPGTRTVSGFVFRCRWLAQKGDWGFPVTTVLLFGVTIYILVTLNLSDPGILHHGSWEQDPETPYVAWLNGRAHEMTWCPHCGFHRPPRTFHCTSCNICVEEFYQHCGWLNNCVGHRNIRRFLLLLLSCCMYLGTVLAGCVVFLAQRRLTPFSLDKAMAYPHSTKSPNWKNRGGGEGGLVRREESGSRGRADGVGFEQSLGRTCEGHVEGQRGPGERKGRMDCGVKNGAGPAQQVMTLVQNRSVDVTVE</sequence>
<proteinExistence type="inferred from homology"/>